<accession>A0A853BRG8</accession>
<evidence type="ECO:0000256" key="1">
    <source>
        <dbReference type="SAM" id="MobiDB-lite"/>
    </source>
</evidence>
<dbReference type="AlphaFoldDB" id="A0A853BRG8"/>
<dbReference type="EMBL" id="JACCFO010000001">
    <property type="protein sequence ID" value="NYI98339.1"/>
    <property type="molecule type" value="Genomic_DNA"/>
</dbReference>
<organism evidence="2 3">
    <name type="scientific">Streptomonospora nanhaiensis</name>
    <dbReference type="NCBI Taxonomy" id="1323731"/>
    <lineage>
        <taxon>Bacteria</taxon>
        <taxon>Bacillati</taxon>
        <taxon>Actinomycetota</taxon>
        <taxon>Actinomycetes</taxon>
        <taxon>Streptosporangiales</taxon>
        <taxon>Nocardiopsidaceae</taxon>
        <taxon>Streptomonospora</taxon>
    </lineage>
</organism>
<feature type="region of interest" description="Disordered" evidence="1">
    <location>
        <begin position="163"/>
        <end position="187"/>
    </location>
</feature>
<evidence type="ECO:0000313" key="2">
    <source>
        <dbReference type="EMBL" id="NYI98339.1"/>
    </source>
</evidence>
<protein>
    <submittedName>
        <fullName evidence="2">Uncharacterized protein</fullName>
    </submittedName>
</protein>
<proteinExistence type="predicted"/>
<dbReference type="RefSeq" id="WP_179769505.1">
    <property type="nucleotide sequence ID" value="NZ_JACCFO010000001.1"/>
</dbReference>
<keyword evidence="3" id="KW-1185">Reference proteome</keyword>
<gene>
    <name evidence="2" type="ORF">HNR12_004616</name>
</gene>
<name>A0A853BRG8_9ACTN</name>
<sequence length="252" mass="27555">MERRAALRPVYAAIIARLGPPTLLGGTDHGPSVRWVRPTRTLLLSGDHGAAVLSVHDSARFAEREYAEFVEGGLPYAWALDRGGPGGGRDRWLNDSSVARTCTWQDAEERPALLLASWAEHLPVQAPGDWAGMRLRARWNPPVDLVVTYDPGTPGREPCAVVPGPPPTPETAERMRGRGWQGTDPHNRWHIRLPETDPRAPAEVARVVTAELRAGPFDYPNEVFASDISAGDDGTLVVPGLGFEVTLRREPF</sequence>
<comment type="caution">
    <text evidence="2">The sequence shown here is derived from an EMBL/GenBank/DDBJ whole genome shotgun (WGS) entry which is preliminary data.</text>
</comment>
<dbReference type="Proteomes" id="UP000575985">
    <property type="component" value="Unassembled WGS sequence"/>
</dbReference>
<reference evidence="2 3" key="1">
    <citation type="submission" date="2020-07" db="EMBL/GenBank/DDBJ databases">
        <title>Sequencing the genomes of 1000 actinobacteria strains.</title>
        <authorList>
            <person name="Klenk H.-P."/>
        </authorList>
    </citation>
    <scope>NUCLEOTIDE SEQUENCE [LARGE SCALE GENOMIC DNA]</scope>
    <source>
        <strain evidence="2 3">DSM 45927</strain>
    </source>
</reference>
<evidence type="ECO:0000313" key="3">
    <source>
        <dbReference type="Proteomes" id="UP000575985"/>
    </source>
</evidence>